<keyword evidence="8" id="KW-0732">Signal</keyword>
<dbReference type="Gene3D" id="1.20.1600.10">
    <property type="entry name" value="Outer membrane efflux proteins (OEP)"/>
    <property type="match status" value="1"/>
</dbReference>
<keyword evidence="6" id="KW-0472">Membrane</keyword>
<evidence type="ECO:0000256" key="4">
    <source>
        <dbReference type="ARBA" id="ARBA00022452"/>
    </source>
</evidence>
<proteinExistence type="inferred from homology"/>
<dbReference type="eggNOG" id="COG1538">
    <property type="taxonomic scope" value="Bacteria"/>
</dbReference>
<name>A4CIX5_ROBBH</name>
<accession>A4CIX5</accession>
<dbReference type="EMBL" id="CP001712">
    <property type="protein sequence ID" value="EAR16883.1"/>
    <property type="molecule type" value="Genomic_DNA"/>
</dbReference>
<dbReference type="PANTHER" id="PTHR30026:SF20">
    <property type="entry name" value="OUTER MEMBRANE PROTEIN TOLC"/>
    <property type="match status" value="1"/>
</dbReference>
<evidence type="ECO:0000256" key="6">
    <source>
        <dbReference type="ARBA" id="ARBA00023136"/>
    </source>
</evidence>
<evidence type="ECO:0000256" key="5">
    <source>
        <dbReference type="ARBA" id="ARBA00022692"/>
    </source>
</evidence>
<feature type="chain" id="PRO_5002667434" evidence="8">
    <location>
        <begin position="20"/>
        <end position="485"/>
    </location>
</feature>
<feature type="signal peptide" evidence="8">
    <location>
        <begin position="1"/>
        <end position="19"/>
    </location>
</feature>
<dbReference type="OrthoDB" id="581172at2"/>
<evidence type="ECO:0000256" key="2">
    <source>
        <dbReference type="ARBA" id="ARBA00007613"/>
    </source>
</evidence>
<dbReference type="InterPro" id="IPR003423">
    <property type="entry name" value="OMP_efflux"/>
</dbReference>
<dbReference type="STRING" id="313596.RB2501_08275"/>
<dbReference type="KEGG" id="rbi:RB2501_08275"/>
<evidence type="ECO:0000256" key="7">
    <source>
        <dbReference type="ARBA" id="ARBA00023237"/>
    </source>
</evidence>
<keyword evidence="7" id="KW-0998">Cell outer membrane</keyword>
<dbReference type="SUPFAM" id="SSF56954">
    <property type="entry name" value="Outer membrane efflux proteins (OEP)"/>
    <property type="match status" value="1"/>
</dbReference>
<evidence type="ECO:0000313" key="9">
    <source>
        <dbReference type="EMBL" id="EAR16883.1"/>
    </source>
</evidence>
<organism evidence="9 10">
    <name type="scientific">Robiginitalea biformata (strain ATCC BAA-864 / DSM 15991 / KCTC 12146 / HTCC2501)</name>
    <dbReference type="NCBI Taxonomy" id="313596"/>
    <lineage>
        <taxon>Bacteria</taxon>
        <taxon>Pseudomonadati</taxon>
        <taxon>Bacteroidota</taxon>
        <taxon>Flavobacteriia</taxon>
        <taxon>Flavobacteriales</taxon>
        <taxon>Flavobacteriaceae</taxon>
        <taxon>Robiginitalea</taxon>
    </lineage>
</organism>
<sequence length="485" mass="54908">MKIPVILIACICCLAGLQAQPGNLPERAGNPEGQSDTLVLGFREFIAQVKQFHPLARQARLVLDAGEAGLLQARGGFDPKLEVDLERKEFKGTEYYDRLNATFKIPTWYGVEFKGQFSENDGAFLNPDEALPDAGLYSAGVSVSVGRGIWMDKRMAVLKKARLYRQQSQADLELLVNALLFEASLAYFDWLQAYQDLAVFEGFVRNARVRLEGIRQSALAGDRPTIDTVEARIAFANRRLSLEQARVRTTQAALEVSTYLWLEDDLPVELQPWVVPEVNPALSVDRALGLDLELGEDWISAEHPKLRSLQYKLEALDVERQLKASRLLPEIDLEYNFLTETPELLNSFDTGQYKGGLSFRMPLFLRKERGELKLAKIRFRDTELERLSTQVGIRNKVLGIFTELESFETQNSLIRDIVRDYDQLLRAEERKFEFGESSVFLINSRERALIDARLKSNEVGNKFLSAKAKLFQALALGQEEVGEQP</sequence>
<comment type="similarity">
    <text evidence="2">Belongs to the outer membrane factor (OMF) (TC 1.B.17) family.</text>
</comment>
<keyword evidence="10" id="KW-1185">Reference proteome</keyword>
<evidence type="ECO:0000256" key="3">
    <source>
        <dbReference type="ARBA" id="ARBA00022448"/>
    </source>
</evidence>
<dbReference type="InterPro" id="IPR051906">
    <property type="entry name" value="TolC-like"/>
</dbReference>
<dbReference type="PANTHER" id="PTHR30026">
    <property type="entry name" value="OUTER MEMBRANE PROTEIN TOLC"/>
    <property type="match status" value="1"/>
</dbReference>
<keyword evidence="5" id="KW-0812">Transmembrane</keyword>
<dbReference type="AlphaFoldDB" id="A4CIX5"/>
<dbReference type="RefSeq" id="WP_015753639.1">
    <property type="nucleotide sequence ID" value="NC_013222.1"/>
</dbReference>
<evidence type="ECO:0000313" key="10">
    <source>
        <dbReference type="Proteomes" id="UP000009049"/>
    </source>
</evidence>
<comment type="subcellular location">
    <subcellularLocation>
        <location evidence="1">Cell outer membrane</location>
    </subcellularLocation>
</comment>
<dbReference type="Pfam" id="PF02321">
    <property type="entry name" value="OEP"/>
    <property type="match status" value="1"/>
</dbReference>
<evidence type="ECO:0000256" key="8">
    <source>
        <dbReference type="SAM" id="SignalP"/>
    </source>
</evidence>
<dbReference type="GO" id="GO:0015562">
    <property type="term" value="F:efflux transmembrane transporter activity"/>
    <property type="evidence" value="ECO:0007669"/>
    <property type="project" value="InterPro"/>
</dbReference>
<reference evidence="9 10" key="1">
    <citation type="journal article" date="2009" name="J. Bacteriol.">
        <title>Complete genome sequence of Robiginitalea biformata HTCC2501.</title>
        <authorList>
            <person name="Oh H.M."/>
            <person name="Giovannoni S.J."/>
            <person name="Lee K."/>
            <person name="Ferriera S."/>
            <person name="Johnson J."/>
            <person name="Cho J.C."/>
        </authorList>
    </citation>
    <scope>NUCLEOTIDE SEQUENCE [LARGE SCALE GENOMIC DNA]</scope>
    <source>
        <strain evidence="10">ATCC BAA-864 / HTCC2501 / KCTC 12146</strain>
    </source>
</reference>
<evidence type="ECO:0000256" key="1">
    <source>
        <dbReference type="ARBA" id="ARBA00004442"/>
    </source>
</evidence>
<keyword evidence="3" id="KW-0813">Transport</keyword>
<keyword evidence="4" id="KW-1134">Transmembrane beta strand</keyword>
<protein>
    <submittedName>
        <fullName evidence="9">Outer membrane efflux protein</fullName>
    </submittedName>
</protein>
<dbReference type="Proteomes" id="UP000009049">
    <property type="component" value="Chromosome"/>
</dbReference>
<dbReference type="HOGENOM" id="CLU_030568_2_0_10"/>
<gene>
    <name evidence="9" type="ordered locus">RB2501_08275</name>
</gene>